<evidence type="ECO:0000313" key="2">
    <source>
        <dbReference type="Proteomes" id="UP000033393"/>
    </source>
</evidence>
<organism evidence="1 2">
    <name type="scientific">Lentzea aerocolonigenes</name>
    <name type="common">Lechevalieria aerocolonigenes</name>
    <name type="synonym">Saccharothrix aerocolonigenes</name>
    <dbReference type="NCBI Taxonomy" id="68170"/>
    <lineage>
        <taxon>Bacteria</taxon>
        <taxon>Bacillati</taxon>
        <taxon>Actinomycetota</taxon>
        <taxon>Actinomycetes</taxon>
        <taxon>Pseudonocardiales</taxon>
        <taxon>Pseudonocardiaceae</taxon>
        <taxon>Lentzea</taxon>
    </lineage>
</organism>
<name>A0A0F0H9N0_LENAE</name>
<dbReference type="Proteomes" id="UP000033393">
    <property type="component" value="Unassembled WGS sequence"/>
</dbReference>
<dbReference type="RefSeq" id="WP_045310859.1">
    <property type="nucleotide sequence ID" value="NZ_JYJG01000045.1"/>
</dbReference>
<keyword evidence="2" id="KW-1185">Reference proteome</keyword>
<accession>A0A0F0H9N0</accession>
<reference evidence="1 2" key="1">
    <citation type="submission" date="2015-02" db="EMBL/GenBank/DDBJ databases">
        <authorList>
            <person name="Ju K.-S."/>
            <person name="Doroghazi J.R."/>
            <person name="Metcalf W."/>
        </authorList>
    </citation>
    <scope>NUCLEOTIDE SEQUENCE [LARGE SCALE GENOMIC DNA]</scope>
    <source>
        <strain evidence="1 2">NRRL B-16140</strain>
    </source>
</reference>
<comment type="caution">
    <text evidence="1">The sequence shown here is derived from an EMBL/GenBank/DDBJ whole genome shotgun (WGS) entry which is preliminary data.</text>
</comment>
<dbReference type="AlphaFoldDB" id="A0A0F0H9N0"/>
<dbReference type="PATRIC" id="fig|68170.10.peg.8970"/>
<dbReference type="OrthoDB" id="3252095at2"/>
<evidence type="ECO:0000313" key="1">
    <source>
        <dbReference type="EMBL" id="KJK51027.1"/>
    </source>
</evidence>
<protein>
    <submittedName>
        <fullName evidence="1">Uncharacterized protein</fullName>
    </submittedName>
</protein>
<dbReference type="STRING" id="68170.GCA_000974445_06276"/>
<gene>
    <name evidence="1" type="ORF">UK23_08590</name>
</gene>
<sequence length="280" mass="28870">MPSYDTPEPISVLLDVYAGYVQIVASDRTDTTVDVRPSDPSDSSDIEAAQKTRVDYSDGTLMIRGPKRTFDFSKRTRSVDIVVEVPTGSKVDADVTAGSTRTTGVLGVTEVDMSAGNIHVDRAGSLKADTGAGVVHVGAVKGNAEVKTGSGHIRVGTVDGSLVVKNSNGHIEVGTVEGELRARSANGDINVERAGALVEAKTAMGSIGIGEVVRDTVSLNTAMGGVEVGIAQGTAAWIDAKTSFGRVTNTLEGSDGPGNAAQTVKVTAHTSFGDITVRRA</sequence>
<dbReference type="EMBL" id="JYJG01000045">
    <property type="protein sequence ID" value="KJK51027.1"/>
    <property type="molecule type" value="Genomic_DNA"/>
</dbReference>
<proteinExistence type="predicted"/>